<evidence type="ECO:0000313" key="3">
    <source>
        <dbReference type="EMBL" id="CAF3557993.1"/>
    </source>
</evidence>
<protein>
    <submittedName>
        <fullName evidence="2">Uncharacterized protein</fullName>
    </submittedName>
</protein>
<evidence type="ECO:0000313" key="5">
    <source>
        <dbReference type="Proteomes" id="UP000663829"/>
    </source>
</evidence>
<evidence type="ECO:0000313" key="2">
    <source>
        <dbReference type="EMBL" id="CAF1140416.1"/>
    </source>
</evidence>
<dbReference type="Proteomes" id="UP000682733">
    <property type="component" value="Unassembled WGS sequence"/>
</dbReference>
<dbReference type="EMBL" id="CAJOBC010006587">
    <property type="protein sequence ID" value="CAF3904100.1"/>
    <property type="molecule type" value="Genomic_DNA"/>
</dbReference>
<dbReference type="Proteomes" id="UP000663829">
    <property type="component" value="Unassembled WGS sequence"/>
</dbReference>
<sequence>MSLSDYAVKIRTKNADLKKKILLYKHEIPLIENEILMLKITYDELNGACKRLDRLVNENETNNTSLLLENQHLFKDYIKDIQTDIEIQHHKYNSNPKWKSVSQQSNSLVTNTIEISSDIQQQPAILISPMISQLISVENWFADSSKSHSSVHDDQKLDTLSIKRQQDEQELLKNKDDEDDLYKGLISGACEEGELDNNINENEEHAIEEIPCPIIPTTTKTPQSSATKSLRHYTLMRHLAEKKSIKKS</sequence>
<keyword evidence="5" id="KW-1185">Reference proteome</keyword>
<dbReference type="EMBL" id="CAJNOK010000808">
    <property type="protein sequence ID" value="CAF0776733.1"/>
    <property type="molecule type" value="Genomic_DNA"/>
</dbReference>
<dbReference type="Proteomes" id="UP000681722">
    <property type="component" value="Unassembled WGS sequence"/>
</dbReference>
<reference evidence="2" key="1">
    <citation type="submission" date="2021-02" db="EMBL/GenBank/DDBJ databases">
        <authorList>
            <person name="Nowell W R."/>
        </authorList>
    </citation>
    <scope>NUCLEOTIDE SEQUENCE</scope>
</reference>
<accession>A0A814RXQ8</accession>
<dbReference type="EMBL" id="CAJNOQ010006587">
    <property type="protein sequence ID" value="CAF1140416.1"/>
    <property type="molecule type" value="Genomic_DNA"/>
</dbReference>
<evidence type="ECO:0000313" key="1">
    <source>
        <dbReference type="EMBL" id="CAF0776733.1"/>
    </source>
</evidence>
<dbReference type="EMBL" id="CAJOBA010000808">
    <property type="protein sequence ID" value="CAF3557993.1"/>
    <property type="molecule type" value="Genomic_DNA"/>
</dbReference>
<dbReference type="Proteomes" id="UP000677228">
    <property type="component" value="Unassembled WGS sequence"/>
</dbReference>
<proteinExistence type="predicted"/>
<evidence type="ECO:0000313" key="4">
    <source>
        <dbReference type="EMBL" id="CAF3904100.1"/>
    </source>
</evidence>
<dbReference type="AlphaFoldDB" id="A0A814RXQ8"/>
<comment type="caution">
    <text evidence="2">The sequence shown here is derived from an EMBL/GenBank/DDBJ whole genome shotgun (WGS) entry which is preliminary data.</text>
</comment>
<dbReference type="OrthoDB" id="9994047at2759"/>
<organism evidence="2 5">
    <name type="scientific">Didymodactylos carnosus</name>
    <dbReference type="NCBI Taxonomy" id="1234261"/>
    <lineage>
        <taxon>Eukaryota</taxon>
        <taxon>Metazoa</taxon>
        <taxon>Spiralia</taxon>
        <taxon>Gnathifera</taxon>
        <taxon>Rotifera</taxon>
        <taxon>Eurotatoria</taxon>
        <taxon>Bdelloidea</taxon>
        <taxon>Philodinida</taxon>
        <taxon>Philodinidae</taxon>
        <taxon>Didymodactylos</taxon>
    </lineage>
</organism>
<name>A0A814RXQ8_9BILA</name>
<gene>
    <name evidence="2" type="ORF">GPM918_LOCUS20655</name>
    <name evidence="1" type="ORF">OVA965_LOCUS3381</name>
    <name evidence="4" type="ORF">SRO942_LOCUS20652</name>
    <name evidence="3" type="ORF">TMI583_LOCUS3380</name>
</gene>